<protein>
    <submittedName>
        <fullName evidence="1">Uncharacterized protein</fullName>
    </submittedName>
</protein>
<reference evidence="1" key="1">
    <citation type="journal article" date="2022" name="Int. J. Mol. Sci.">
        <title>Draft Genome of Tanacetum Coccineum: Genomic Comparison of Closely Related Tanacetum-Family Plants.</title>
        <authorList>
            <person name="Yamashiro T."/>
            <person name="Shiraishi A."/>
            <person name="Nakayama K."/>
            <person name="Satake H."/>
        </authorList>
    </citation>
    <scope>NUCLEOTIDE SEQUENCE</scope>
</reference>
<reference evidence="1" key="2">
    <citation type="submission" date="2022-01" db="EMBL/GenBank/DDBJ databases">
        <authorList>
            <person name="Yamashiro T."/>
            <person name="Shiraishi A."/>
            <person name="Satake H."/>
            <person name="Nakayama K."/>
        </authorList>
    </citation>
    <scope>NUCLEOTIDE SEQUENCE</scope>
</reference>
<evidence type="ECO:0000313" key="1">
    <source>
        <dbReference type="EMBL" id="GJT03013.1"/>
    </source>
</evidence>
<dbReference type="EMBL" id="BQNB010012391">
    <property type="protein sequence ID" value="GJT03013.1"/>
    <property type="molecule type" value="Genomic_DNA"/>
</dbReference>
<organism evidence="1 2">
    <name type="scientific">Tanacetum coccineum</name>
    <dbReference type="NCBI Taxonomy" id="301880"/>
    <lineage>
        <taxon>Eukaryota</taxon>
        <taxon>Viridiplantae</taxon>
        <taxon>Streptophyta</taxon>
        <taxon>Embryophyta</taxon>
        <taxon>Tracheophyta</taxon>
        <taxon>Spermatophyta</taxon>
        <taxon>Magnoliopsida</taxon>
        <taxon>eudicotyledons</taxon>
        <taxon>Gunneridae</taxon>
        <taxon>Pentapetalae</taxon>
        <taxon>asterids</taxon>
        <taxon>campanulids</taxon>
        <taxon>Asterales</taxon>
        <taxon>Asteraceae</taxon>
        <taxon>Asteroideae</taxon>
        <taxon>Anthemideae</taxon>
        <taxon>Anthemidinae</taxon>
        <taxon>Tanacetum</taxon>
    </lineage>
</organism>
<dbReference type="Proteomes" id="UP001151760">
    <property type="component" value="Unassembled WGS sequence"/>
</dbReference>
<gene>
    <name evidence="1" type="ORF">Tco_0824182</name>
</gene>
<evidence type="ECO:0000313" key="2">
    <source>
        <dbReference type="Proteomes" id="UP001151760"/>
    </source>
</evidence>
<comment type="caution">
    <text evidence="1">The sequence shown here is derived from an EMBL/GenBank/DDBJ whole genome shotgun (WGS) entry which is preliminary data.</text>
</comment>
<keyword evidence="2" id="KW-1185">Reference proteome</keyword>
<name>A0ABQ5AP31_9ASTR</name>
<sequence length="150" mass="17046">MGRDTVQLETAVLTITQEYLLEFTSEYGISEDLHPELPDRGDRIVDFPEGKIGMYTKFFEFANFRVPISQFLFDILEHYQIHLSQLLVIGEAKVDERVFPTTVAWQTSAPKDGMPLEGTYSVEDVIDLFNLISAPNPAVIKIGNRSRTAY</sequence>
<accession>A0ABQ5AP31</accession>
<proteinExistence type="predicted"/>